<gene>
    <name evidence="3" type="ORF">JMJ77_005142</name>
</gene>
<evidence type="ECO:0000256" key="1">
    <source>
        <dbReference type="SAM" id="MobiDB-lite"/>
    </source>
</evidence>
<sequence length="139" mass="15095">PTWAATTATSLLRFSEAWSVAASLAALLTALLHHFGLLSCKQQHGVQGDSAARVVAFSHSSATGPPQFTSKSPRPPRTYLRLLLHTYRQPIPCPLDDTTRPKRPPKTSRSTASSGLSQRSPEPCLAFPIQPPTRGRHSF</sequence>
<evidence type="ECO:0000313" key="4">
    <source>
        <dbReference type="Proteomes" id="UP000699042"/>
    </source>
</evidence>
<feature type="non-terminal residue" evidence="3">
    <location>
        <position position="1"/>
    </location>
</feature>
<dbReference type="EMBL" id="JAESDN010000001">
    <property type="protein sequence ID" value="KAG7057760.1"/>
    <property type="molecule type" value="Genomic_DNA"/>
</dbReference>
<reference evidence="3" key="1">
    <citation type="submission" date="2021-05" db="EMBL/GenBank/DDBJ databases">
        <title>Comparative genomics of three Colletotrichum scovillei strains and genetic complementation revealed genes involved fungal growth and virulence on chili pepper.</title>
        <authorList>
            <person name="Hsieh D.-K."/>
            <person name="Chuang S.-C."/>
            <person name="Chen C.-Y."/>
            <person name="Chao Y.-T."/>
            <person name="Lu M.-Y.J."/>
            <person name="Lee M.-H."/>
            <person name="Shih M.-C."/>
        </authorList>
    </citation>
    <scope>NUCLEOTIDE SEQUENCE</scope>
    <source>
        <strain evidence="3">Coll-153</strain>
    </source>
</reference>
<name>A0A9P7UHW1_9PEZI</name>
<keyword evidence="2" id="KW-0472">Membrane</keyword>
<keyword evidence="4" id="KW-1185">Reference proteome</keyword>
<evidence type="ECO:0000313" key="3">
    <source>
        <dbReference type="EMBL" id="KAG7057760.1"/>
    </source>
</evidence>
<organism evidence="3 4">
    <name type="scientific">Colletotrichum scovillei</name>
    <dbReference type="NCBI Taxonomy" id="1209932"/>
    <lineage>
        <taxon>Eukaryota</taxon>
        <taxon>Fungi</taxon>
        <taxon>Dikarya</taxon>
        <taxon>Ascomycota</taxon>
        <taxon>Pezizomycotina</taxon>
        <taxon>Sordariomycetes</taxon>
        <taxon>Hypocreomycetidae</taxon>
        <taxon>Glomerellales</taxon>
        <taxon>Glomerellaceae</taxon>
        <taxon>Colletotrichum</taxon>
        <taxon>Colletotrichum acutatum species complex</taxon>
    </lineage>
</organism>
<feature type="compositionally biased region" description="Polar residues" evidence="1">
    <location>
        <begin position="107"/>
        <end position="120"/>
    </location>
</feature>
<feature type="transmembrane region" description="Helical" evidence="2">
    <location>
        <begin position="17"/>
        <end position="38"/>
    </location>
</feature>
<feature type="region of interest" description="Disordered" evidence="1">
    <location>
        <begin position="90"/>
        <end position="139"/>
    </location>
</feature>
<comment type="caution">
    <text evidence="3">The sequence shown here is derived from an EMBL/GenBank/DDBJ whole genome shotgun (WGS) entry which is preliminary data.</text>
</comment>
<dbReference type="AlphaFoldDB" id="A0A9P7UHW1"/>
<keyword evidence="2" id="KW-0812">Transmembrane</keyword>
<dbReference type="Proteomes" id="UP000699042">
    <property type="component" value="Unassembled WGS sequence"/>
</dbReference>
<evidence type="ECO:0000256" key="2">
    <source>
        <dbReference type="SAM" id="Phobius"/>
    </source>
</evidence>
<protein>
    <submittedName>
        <fullName evidence="3">Uncharacterized protein</fullName>
    </submittedName>
</protein>
<keyword evidence="2" id="KW-1133">Transmembrane helix</keyword>
<accession>A0A9P7UHW1</accession>
<proteinExistence type="predicted"/>